<dbReference type="PANTHER" id="PTHR11552">
    <property type="entry name" value="GLUCOSE-METHANOL-CHOLINE GMC OXIDOREDUCTASE"/>
    <property type="match status" value="1"/>
</dbReference>
<dbReference type="SUPFAM" id="SSF54373">
    <property type="entry name" value="FAD-linked reductases, C-terminal domain"/>
    <property type="match status" value="1"/>
</dbReference>
<evidence type="ECO:0000256" key="2">
    <source>
        <dbReference type="PIRSR" id="PIRSR000137-1"/>
    </source>
</evidence>
<feature type="binding site" evidence="3">
    <location>
        <position position="142"/>
    </location>
    <ligand>
        <name>FAD</name>
        <dbReference type="ChEBI" id="CHEBI:57692"/>
    </ligand>
</feature>
<dbReference type="OrthoDB" id="269227at2759"/>
<accession>A0A9N9RXV4</accession>
<evidence type="ECO:0000259" key="6">
    <source>
        <dbReference type="PROSITE" id="PS00623"/>
    </source>
</evidence>
<keyword evidence="3 4" id="KW-0274">FAD</keyword>
<dbReference type="InterPro" id="IPR012132">
    <property type="entry name" value="GMC_OxRdtase"/>
</dbReference>
<reference evidence="7" key="2">
    <citation type="submission" date="2022-10" db="EMBL/GenBank/DDBJ databases">
        <authorList>
            <consortium name="ENA_rothamsted_submissions"/>
            <consortium name="culmorum"/>
            <person name="King R."/>
        </authorList>
    </citation>
    <scope>NUCLEOTIDE SEQUENCE</scope>
</reference>
<proteinExistence type="inferred from homology"/>
<evidence type="ECO:0000256" key="1">
    <source>
        <dbReference type="ARBA" id="ARBA00010790"/>
    </source>
</evidence>
<evidence type="ECO:0000256" key="5">
    <source>
        <dbReference type="SAM" id="SignalP"/>
    </source>
</evidence>
<feature type="binding site" evidence="3">
    <location>
        <position position="146"/>
    </location>
    <ligand>
        <name>FAD</name>
        <dbReference type="ChEBI" id="CHEBI:57692"/>
    </ligand>
</feature>
<evidence type="ECO:0000256" key="4">
    <source>
        <dbReference type="RuleBase" id="RU003968"/>
    </source>
</evidence>
<dbReference type="Pfam" id="PF00732">
    <property type="entry name" value="GMC_oxred_N"/>
    <property type="match status" value="1"/>
</dbReference>
<gene>
    <name evidence="7" type="ORF">CHIRRI_LOCUS8829</name>
</gene>
<dbReference type="InterPro" id="IPR000172">
    <property type="entry name" value="GMC_OxRdtase_N"/>
</dbReference>
<comment type="cofactor">
    <cofactor evidence="3">
        <name>FAD</name>
        <dbReference type="ChEBI" id="CHEBI:57692"/>
    </cofactor>
</comment>
<dbReference type="InterPro" id="IPR036188">
    <property type="entry name" value="FAD/NAD-bd_sf"/>
</dbReference>
<sequence>MSSMSIRSTATILYFFCIVQFRNVNSQQQNPFQYLIEQTNYLIYNSSSIIEDTTSFFPSYDFIIVGSGSAGSALANRLSENKKWKVLLLEAGRQETFLTDVPLTASANSATSNNWGYRTDPNTQNACLGLEHGVCNWPKGRVLGGTSVLNFLIYTRGHRRDYDRWAELGNYGWSFAEVLPYFRKVENVKIPSLRHSPYRGNSGYLDIEYAPYTSALHSSFREAGFELGYDYNDPNGEQVLGFSQAQATMRNGRRLSAAKAYLRSVAAKRDNLHISTSSWVTKIVIDPFTKTALGVEFIKNRKRYFIKAKKEVILSAGTIGSAQLLLLSGVGPKEDLQKLNIPVLSDLKVGYNLQDHVSLSPLTFLVNQPVTVLESNMRRPKFVLEYLFKNGGPFTLPAGAEGIAFVKTNITYLPADYPDIELVMGIGAFTGDESGFLRNVFGIPKEFIDKVFGNVIGKHAFTIAPVLMRPKSRGRLYLKSTNPFQHPHLRPNFYSNREDLIILREGIKMALRVGEANAFKKFGTKFHDVPFTGCEHLPFRSDDYWECCIHRYASSLQHQVGTCKMGVDKESVVDPELRVYGIRNLRVADGSIMPEVPATHPNSVIFMIGERAADMIKKTWGSY</sequence>
<dbReference type="Gene3D" id="3.30.560.10">
    <property type="entry name" value="Glucose Oxidase, domain 3"/>
    <property type="match status" value="1"/>
</dbReference>
<feature type="signal peptide" evidence="5">
    <location>
        <begin position="1"/>
        <end position="26"/>
    </location>
</feature>
<feature type="domain" description="Glucose-methanol-choline oxidoreductase N-terminal" evidence="6">
    <location>
        <begin position="140"/>
        <end position="163"/>
    </location>
</feature>
<keyword evidence="5" id="KW-0732">Signal</keyword>
<feature type="chain" id="PRO_5040380546" description="Glucose-methanol-choline oxidoreductase N-terminal domain-containing protein" evidence="5">
    <location>
        <begin position="27"/>
        <end position="623"/>
    </location>
</feature>
<feature type="binding site" evidence="3">
    <location>
        <position position="280"/>
    </location>
    <ligand>
        <name>FAD</name>
        <dbReference type="ChEBI" id="CHEBI:57692"/>
    </ligand>
</feature>
<evidence type="ECO:0000256" key="3">
    <source>
        <dbReference type="PIRSR" id="PIRSR000137-2"/>
    </source>
</evidence>
<keyword evidence="4" id="KW-0285">Flavoprotein</keyword>
<dbReference type="SUPFAM" id="SSF51905">
    <property type="entry name" value="FAD/NAD(P)-binding domain"/>
    <property type="match status" value="1"/>
</dbReference>
<organism evidence="7 8">
    <name type="scientific">Chironomus riparius</name>
    <dbReference type="NCBI Taxonomy" id="315576"/>
    <lineage>
        <taxon>Eukaryota</taxon>
        <taxon>Metazoa</taxon>
        <taxon>Ecdysozoa</taxon>
        <taxon>Arthropoda</taxon>
        <taxon>Hexapoda</taxon>
        <taxon>Insecta</taxon>
        <taxon>Pterygota</taxon>
        <taxon>Neoptera</taxon>
        <taxon>Endopterygota</taxon>
        <taxon>Diptera</taxon>
        <taxon>Nematocera</taxon>
        <taxon>Chironomoidea</taxon>
        <taxon>Chironomidae</taxon>
        <taxon>Chironominae</taxon>
        <taxon>Chironomus</taxon>
    </lineage>
</organism>
<feature type="active site" description="Proton acceptor" evidence="2">
    <location>
        <position position="600"/>
    </location>
</feature>
<dbReference type="PANTHER" id="PTHR11552:SF216">
    <property type="entry name" value="GLUCOSE-METHANOL-CHOLINE OXIDOREDUCTASE N-TERMINAL DOMAIN-CONTAINING PROTEIN"/>
    <property type="match status" value="1"/>
</dbReference>
<evidence type="ECO:0000313" key="7">
    <source>
        <dbReference type="EMBL" id="CAG9805963.1"/>
    </source>
</evidence>
<protein>
    <recommendedName>
        <fullName evidence="6">Glucose-methanol-choline oxidoreductase N-terminal domain-containing protein</fullName>
    </recommendedName>
</protein>
<name>A0A9N9RXV4_9DIPT</name>
<evidence type="ECO:0000313" key="8">
    <source>
        <dbReference type="Proteomes" id="UP001153620"/>
    </source>
</evidence>
<dbReference type="Proteomes" id="UP001153620">
    <property type="component" value="Chromosome 2"/>
</dbReference>
<dbReference type="GO" id="GO:0016614">
    <property type="term" value="F:oxidoreductase activity, acting on CH-OH group of donors"/>
    <property type="evidence" value="ECO:0007669"/>
    <property type="project" value="InterPro"/>
</dbReference>
<dbReference type="AlphaFoldDB" id="A0A9N9RXV4"/>
<dbReference type="Pfam" id="PF05199">
    <property type="entry name" value="GMC_oxred_C"/>
    <property type="match status" value="1"/>
</dbReference>
<dbReference type="GO" id="GO:0050660">
    <property type="term" value="F:flavin adenine dinucleotide binding"/>
    <property type="evidence" value="ECO:0007669"/>
    <property type="project" value="InterPro"/>
</dbReference>
<keyword evidence="8" id="KW-1185">Reference proteome</keyword>
<dbReference type="PROSITE" id="PS00623">
    <property type="entry name" value="GMC_OXRED_1"/>
    <property type="match status" value="1"/>
</dbReference>
<feature type="active site" description="Proton donor" evidence="2">
    <location>
        <position position="558"/>
    </location>
</feature>
<dbReference type="Gene3D" id="3.50.50.60">
    <property type="entry name" value="FAD/NAD(P)-binding domain"/>
    <property type="match status" value="1"/>
</dbReference>
<dbReference type="PIRSF" id="PIRSF000137">
    <property type="entry name" value="Alcohol_oxidase"/>
    <property type="match status" value="1"/>
</dbReference>
<comment type="similarity">
    <text evidence="1 4">Belongs to the GMC oxidoreductase family.</text>
</comment>
<dbReference type="EMBL" id="OU895878">
    <property type="protein sequence ID" value="CAG9805963.1"/>
    <property type="molecule type" value="Genomic_DNA"/>
</dbReference>
<dbReference type="InterPro" id="IPR007867">
    <property type="entry name" value="GMC_OxRtase_C"/>
</dbReference>
<reference evidence="7" key="1">
    <citation type="submission" date="2022-01" db="EMBL/GenBank/DDBJ databases">
        <authorList>
            <person name="King R."/>
        </authorList>
    </citation>
    <scope>NUCLEOTIDE SEQUENCE</scope>
</reference>
<feature type="binding site" evidence="3">
    <location>
        <position position="590"/>
    </location>
    <ligand>
        <name>FAD</name>
        <dbReference type="ChEBI" id="CHEBI:57692"/>
    </ligand>
</feature>